<feature type="domain" description="Serine aminopeptidase S33" evidence="2">
    <location>
        <begin position="298"/>
        <end position="344"/>
    </location>
</feature>
<dbReference type="Pfam" id="PF12146">
    <property type="entry name" value="Hydrolase_4"/>
    <property type="match status" value="2"/>
</dbReference>
<protein>
    <submittedName>
        <fullName evidence="3">Alpha/beta hydrolase</fullName>
    </submittedName>
</protein>
<dbReference type="PANTHER" id="PTHR43358">
    <property type="entry name" value="ALPHA/BETA-HYDROLASE"/>
    <property type="match status" value="1"/>
</dbReference>
<feature type="domain" description="Serine aminopeptidase S33" evidence="2">
    <location>
        <begin position="146"/>
        <end position="291"/>
    </location>
</feature>
<keyword evidence="1" id="KW-0472">Membrane</keyword>
<evidence type="ECO:0000256" key="1">
    <source>
        <dbReference type="SAM" id="Phobius"/>
    </source>
</evidence>
<dbReference type="Proteomes" id="UP000293208">
    <property type="component" value="Unassembled WGS sequence"/>
</dbReference>
<proteinExistence type="predicted"/>
<keyword evidence="1" id="KW-0812">Transmembrane</keyword>
<dbReference type="InterPro" id="IPR029058">
    <property type="entry name" value="AB_hydrolase_fold"/>
</dbReference>
<dbReference type="GO" id="GO:0016787">
    <property type="term" value="F:hydrolase activity"/>
    <property type="evidence" value="ECO:0007669"/>
    <property type="project" value="UniProtKB-KW"/>
</dbReference>
<dbReference type="InterPro" id="IPR052920">
    <property type="entry name" value="DNA-binding_regulatory"/>
</dbReference>
<reference evidence="3 4" key="1">
    <citation type="submission" date="2018-12" db="EMBL/GenBank/DDBJ databases">
        <title>Unveiling genomic diversity among members of the Bifidobacterium pseudolongum species, a widely distributed gut commensal of the animal kingdom.</title>
        <authorList>
            <person name="Lugli G.A."/>
            <person name="Duranti S."/>
            <person name="Albert K."/>
            <person name="Mancabelli L."/>
            <person name="Napoli S."/>
            <person name="Viappiani A."/>
            <person name="Anzalone R."/>
            <person name="Longhi G."/>
            <person name="Milani C."/>
            <person name="Turroni F."/>
            <person name="Alessandri G."/>
            <person name="Sela D.A."/>
            <person name="Van Sinderen D."/>
            <person name="Ventura M."/>
        </authorList>
    </citation>
    <scope>NUCLEOTIDE SEQUENCE [LARGE SCALE GENOMIC DNA]</scope>
    <source>
        <strain evidence="3 4">2001B</strain>
    </source>
</reference>
<feature type="transmembrane region" description="Helical" evidence="1">
    <location>
        <begin position="47"/>
        <end position="75"/>
    </location>
</feature>
<accession>A0A4Q5AWW7</accession>
<dbReference type="SUPFAM" id="SSF53474">
    <property type="entry name" value="alpha/beta-Hydrolases"/>
    <property type="match status" value="1"/>
</dbReference>
<name>A0A4Q5AWW7_9BIFI</name>
<keyword evidence="1" id="KW-1133">Transmembrane helix</keyword>
<dbReference type="EMBL" id="RYUY01000003">
    <property type="protein sequence ID" value="RYQ39671.1"/>
    <property type="molecule type" value="Genomic_DNA"/>
</dbReference>
<dbReference type="InterPro" id="IPR022742">
    <property type="entry name" value="Hydrolase_4"/>
</dbReference>
<evidence type="ECO:0000313" key="3">
    <source>
        <dbReference type="EMBL" id="RYQ39671.1"/>
    </source>
</evidence>
<dbReference type="Gene3D" id="3.40.50.1820">
    <property type="entry name" value="alpha/beta hydrolase"/>
    <property type="match status" value="1"/>
</dbReference>
<evidence type="ECO:0000313" key="4">
    <source>
        <dbReference type="Proteomes" id="UP000293208"/>
    </source>
</evidence>
<comment type="caution">
    <text evidence="3">The sequence shown here is derived from an EMBL/GenBank/DDBJ whole genome shotgun (WGS) entry which is preliminary data.</text>
</comment>
<organism evidence="3 4">
    <name type="scientific">Bifidobacterium pseudolongum subsp. globosum</name>
    <dbReference type="NCBI Taxonomy" id="1690"/>
    <lineage>
        <taxon>Bacteria</taxon>
        <taxon>Bacillati</taxon>
        <taxon>Actinomycetota</taxon>
        <taxon>Actinomycetes</taxon>
        <taxon>Bifidobacteriales</taxon>
        <taxon>Bifidobacteriaceae</taxon>
        <taxon>Bifidobacterium</taxon>
    </lineage>
</organism>
<keyword evidence="3" id="KW-0378">Hydrolase</keyword>
<gene>
    <name evidence="3" type="ORF">PG2001B_0985</name>
</gene>
<evidence type="ECO:0000259" key="2">
    <source>
        <dbReference type="Pfam" id="PF12146"/>
    </source>
</evidence>
<dbReference type="PANTHER" id="PTHR43358:SF4">
    <property type="entry name" value="ALPHA_BETA HYDROLASE FOLD-1 DOMAIN-CONTAINING PROTEIN"/>
    <property type="match status" value="1"/>
</dbReference>
<dbReference type="AlphaFoldDB" id="A0A4Q5AWW7"/>
<sequence length="369" mass="40239">MTTPAPPTPSPKTAGHMGALPHARYNDWVEAFMTHQDLDHRSRAPRIAAIAAGAGVAVAAGAIAGIGAALCSIVFDTAYPNSTFARKRNDRLRHHDPLAQYLDEAGNAWFAQSGQPVSLRTYDGLTLRGWRFDPDTARPAAHCYAICVHGYTGEPAEMAPWAHHYARRGFTVIVPAQRGHGDSEGRFVTMGHMEHRDLMQWVNAIVARDPQARILLDGNSMGAATVLLACADPRLAPNVVAAVADSAYTNVASQLEMTVSSLLHAPAWTAKPVVAWASLWNRLRLGFGFHDVSPLNAVRHMHIPVLFIHGMDDTIVSPRCARELYEACASNDAALLEVPGAVHTAEFAVDPQRYWRTVDAFIDRLFPLH</sequence>